<dbReference type="PANTHER" id="PTHR45672:SF3">
    <property type="entry name" value="THIOREDOXIN DOMAIN-CONTAINING PROTEIN 5"/>
    <property type="match status" value="1"/>
</dbReference>
<keyword evidence="7" id="KW-1185">Reference proteome</keyword>
<evidence type="ECO:0000256" key="4">
    <source>
        <dbReference type="SAM" id="SignalP"/>
    </source>
</evidence>
<dbReference type="GO" id="GO:0006457">
    <property type="term" value="P:protein folding"/>
    <property type="evidence" value="ECO:0007669"/>
    <property type="project" value="TreeGrafter"/>
</dbReference>
<evidence type="ECO:0000256" key="2">
    <source>
        <dbReference type="ARBA" id="ARBA00022729"/>
    </source>
</evidence>
<keyword evidence="3" id="KW-1133">Transmembrane helix</keyword>
<dbReference type="Gene3D" id="3.40.30.10">
    <property type="entry name" value="Glutaredoxin"/>
    <property type="match status" value="3"/>
</dbReference>
<dbReference type="AlphaFoldDB" id="A0A0C3JLM6"/>
<evidence type="ECO:0000256" key="3">
    <source>
        <dbReference type="SAM" id="Phobius"/>
    </source>
</evidence>
<feature type="domain" description="Thioredoxin" evidence="5">
    <location>
        <begin position="21"/>
        <end position="139"/>
    </location>
</feature>
<dbReference type="PROSITE" id="PS51352">
    <property type="entry name" value="THIOREDOXIN_2"/>
    <property type="match status" value="2"/>
</dbReference>
<dbReference type="FunCoup" id="A0A0C3JLM6">
    <property type="interactions" value="289"/>
</dbReference>
<dbReference type="CDD" id="cd02961">
    <property type="entry name" value="PDI_a_family"/>
    <property type="match status" value="2"/>
</dbReference>
<evidence type="ECO:0000313" key="6">
    <source>
        <dbReference type="EMBL" id="KIN98466.1"/>
    </source>
</evidence>
<dbReference type="InterPro" id="IPR036249">
    <property type="entry name" value="Thioredoxin-like_sf"/>
</dbReference>
<dbReference type="PROSITE" id="PS00194">
    <property type="entry name" value="THIOREDOXIN_1"/>
    <property type="match status" value="2"/>
</dbReference>
<accession>A0A0C3JLM6</accession>
<feature type="domain" description="Thioredoxin" evidence="5">
    <location>
        <begin position="158"/>
        <end position="287"/>
    </location>
</feature>
<reference evidence="7" key="2">
    <citation type="submission" date="2015-01" db="EMBL/GenBank/DDBJ databases">
        <title>Evolutionary Origins and Diversification of the Mycorrhizal Mutualists.</title>
        <authorList>
            <consortium name="DOE Joint Genome Institute"/>
            <consortium name="Mycorrhizal Genomics Consortium"/>
            <person name="Kohler A."/>
            <person name="Kuo A."/>
            <person name="Nagy L.G."/>
            <person name="Floudas D."/>
            <person name="Copeland A."/>
            <person name="Barry K.W."/>
            <person name="Cichocki N."/>
            <person name="Veneault-Fourrey C."/>
            <person name="LaButti K."/>
            <person name="Lindquist E.A."/>
            <person name="Lipzen A."/>
            <person name="Lundell T."/>
            <person name="Morin E."/>
            <person name="Murat C."/>
            <person name="Riley R."/>
            <person name="Ohm R."/>
            <person name="Sun H."/>
            <person name="Tunlid A."/>
            <person name="Henrissat B."/>
            <person name="Grigoriev I.V."/>
            <person name="Hibbett D.S."/>
            <person name="Martin F."/>
        </authorList>
    </citation>
    <scope>NUCLEOTIDE SEQUENCE [LARGE SCALE GENOMIC DNA]</scope>
    <source>
        <strain evidence="7">Marx 270</strain>
    </source>
</reference>
<evidence type="ECO:0000256" key="1">
    <source>
        <dbReference type="ARBA" id="ARBA00006347"/>
    </source>
</evidence>
<dbReference type="GO" id="GO:0003756">
    <property type="term" value="F:protein disulfide isomerase activity"/>
    <property type="evidence" value="ECO:0007669"/>
    <property type="project" value="TreeGrafter"/>
</dbReference>
<protein>
    <recommendedName>
        <fullName evidence="5">Thioredoxin domain-containing protein</fullName>
    </recommendedName>
</protein>
<dbReference type="Proteomes" id="UP000054217">
    <property type="component" value="Unassembled WGS sequence"/>
</dbReference>
<dbReference type="HOGENOM" id="CLU_021868_1_1_1"/>
<dbReference type="Pfam" id="PF00085">
    <property type="entry name" value="Thioredoxin"/>
    <property type="match status" value="2"/>
</dbReference>
<organism evidence="6 7">
    <name type="scientific">Pisolithus tinctorius Marx 270</name>
    <dbReference type="NCBI Taxonomy" id="870435"/>
    <lineage>
        <taxon>Eukaryota</taxon>
        <taxon>Fungi</taxon>
        <taxon>Dikarya</taxon>
        <taxon>Basidiomycota</taxon>
        <taxon>Agaricomycotina</taxon>
        <taxon>Agaricomycetes</taxon>
        <taxon>Agaricomycetidae</taxon>
        <taxon>Boletales</taxon>
        <taxon>Sclerodermatineae</taxon>
        <taxon>Pisolithaceae</taxon>
        <taxon>Pisolithus</taxon>
    </lineage>
</organism>
<feature type="signal peptide" evidence="4">
    <location>
        <begin position="1"/>
        <end position="32"/>
    </location>
</feature>
<dbReference type="InterPro" id="IPR013766">
    <property type="entry name" value="Thioredoxin_domain"/>
</dbReference>
<dbReference type="GO" id="GO:0005783">
    <property type="term" value="C:endoplasmic reticulum"/>
    <property type="evidence" value="ECO:0007669"/>
    <property type="project" value="TreeGrafter"/>
</dbReference>
<keyword evidence="2 4" id="KW-0732">Signal</keyword>
<dbReference type="InParanoid" id="A0A0C3JLM6"/>
<gene>
    <name evidence="6" type="ORF">M404DRAFT_851623</name>
</gene>
<reference evidence="6 7" key="1">
    <citation type="submission" date="2014-04" db="EMBL/GenBank/DDBJ databases">
        <authorList>
            <consortium name="DOE Joint Genome Institute"/>
            <person name="Kuo A."/>
            <person name="Kohler A."/>
            <person name="Costa M.D."/>
            <person name="Nagy L.G."/>
            <person name="Floudas D."/>
            <person name="Copeland A."/>
            <person name="Barry K.W."/>
            <person name="Cichocki N."/>
            <person name="Veneault-Fourrey C."/>
            <person name="LaButti K."/>
            <person name="Lindquist E.A."/>
            <person name="Lipzen A."/>
            <person name="Lundell T."/>
            <person name="Morin E."/>
            <person name="Murat C."/>
            <person name="Sun H."/>
            <person name="Tunlid A."/>
            <person name="Henrissat B."/>
            <person name="Grigoriev I.V."/>
            <person name="Hibbett D.S."/>
            <person name="Martin F."/>
            <person name="Nordberg H.P."/>
            <person name="Cantor M.N."/>
            <person name="Hua S.X."/>
        </authorList>
    </citation>
    <scope>NUCLEOTIDE SEQUENCE [LARGE SCALE GENOMIC DNA]</scope>
    <source>
        <strain evidence="6 7">Marx 270</strain>
    </source>
</reference>
<dbReference type="OrthoDB" id="72053at2759"/>
<dbReference type="InterPro" id="IPR017937">
    <property type="entry name" value="Thioredoxin_CS"/>
</dbReference>
<keyword evidence="3" id="KW-0472">Membrane</keyword>
<evidence type="ECO:0000313" key="7">
    <source>
        <dbReference type="Proteomes" id="UP000054217"/>
    </source>
</evidence>
<name>A0A0C3JLM6_PISTI</name>
<dbReference type="InterPro" id="IPR051063">
    <property type="entry name" value="PDI"/>
</dbReference>
<dbReference type="EMBL" id="KN832015">
    <property type="protein sequence ID" value="KIN98466.1"/>
    <property type="molecule type" value="Genomic_DNA"/>
</dbReference>
<proteinExistence type="inferred from homology"/>
<evidence type="ECO:0000259" key="5">
    <source>
        <dbReference type="PROSITE" id="PS51352"/>
    </source>
</evidence>
<dbReference type="PANTHER" id="PTHR45672">
    <property type="entry name" value="PROTEIN DISULFIDE-ISOMERASE C17H9.14C-RELATED"/>
    <property type="match status" value="1"/>
</dbReference>
<dbReference type="STRING" id="870435.A0A0C3JLM6"/>
<sequence>MRALLSLTRRRSPLSFLVAALAIQATAAPVTASNVLTPDNFEETIASGVWFIEYFSPYCPHCRHFAPTWTEVTDHFEKQTDPGVHLAQVNCALNGDLCSEKGVTGYPQMNLYHNGEFVDTFTKNRQFDLLVDYLGEHAVPTGVAVSDSTVEEKVFATVSPPEPTPVFDEPLRVQAPRVDPNPAGEVVKLTTETFDSFLSQGPAFVKFFAPWCGHCKKLAPTWSQLARHMQHKLNVAEVNCDDQKPLCSSQSIPGYPTLLYYAHGAKTEYTGNRKYDQLVAFSEHASNPTMQAIEASQLEEVIRDKPVIYLLLHTPADKSVMDRVAKESQLLFGSPPVYLSSSQELFKRYNIRGDAPYAILALKDHDARQPTSTFYPSLSHPERDALREWFFANRFPTSLELSRDVFQDVMNAPHQPLVVIVSTPPGARDSVTEKLNDIGKKWRLKMNQGQHGGRRRDVVFTWMDTDQWGKWMKNMYGIKAAGEPEVVVADHQRLLYYNKDGSGQLIKLNFVSISSALEPILQGKARPKHSQNIFERVVQVLNSSVVRLGQSIATHPYVTVLFVLGFLASVFMAITKLLRDDFEDSHPDKRYAKSGRID</sequence>
<dbReference type="SUPFAM" id="SSF52833">
    <property type="entry name" value="Thioredoxin-like"/>
    <property type="match status" value="2"/>
</dbReference>
<feature type="chain" id="PRO_5002179240" description="Thioredoxin domain-containing protein" evidence="4">
    <location>
        <begin position="33"/>
        <end position="598"/>
    </location>
</feature>
<comment type="similarity">
    <text evidence="1">Belongs to the protein disulfide isomerase family.</text>
</comment>
<keyword evidence="3" id="KW-0812">Transmembrane</keyword>
<feature type="transmembrane region" description="Helical" evidence="3">
    <location>
        <begin position="557"/>
        <end position="578"/>
    </location>
</feature>